<protein>
    <submittedName>
        <fullName evidence="1">Uncharacterized protein</fullName>
    </submittedName>
</protein>
<dbReference type="GeneID" id="10327422"/>
<dbReference type="OrthoDB" id="27406at10239"/>
<organism evidence="1 2">
    <name type="scientific">Synechococcus phage S-SM1</name>
    <dbReference type="NCBI Taxonomy" id="444859"/>
    <lineage>
        <taxon>Viruses</taxon>
        <taxon>Duplodnaviria</taxon>
        <taxon>Heunggongvirae</taxon>
        <taxon>Uroviricota</taxon>
        <taxon>Caudoviricetes</taxon>
        <taxon>Pantevenvirales</taxon>
        <taxon>Kyanoviridae</taxon>
        <taxon>Thetisvirus</taxon>
        <taxon>Thetisvirus ssm1</taxon>
    </lineage>
</organism>
<accession>E3SIL3</accession>
<proteinExistence type="predicted"/>
<dbReference type="RefSeq" id="YP_004323097.1">
    <property type="nucleotide sequence ID" value="NC_015282.1"/>
</dbReference>
<keyword evidence="2" id="KW-1185">Reference proteome</keyword>
<gene>
    <name evidence="1" type="ORF">SSM1_206</name>
</gene>
<name>E3SIL3_9CAUD</name>
<evidence type="ECO:0000313" key="2">
    <source>
        <dbReference type="Proteomes" id="UP000006523"/>
    </source>
</evidence>
<reference evidence="1 2" key="1">
    <citation type="journal article" date="2010" name="Environ. Microbiol.">
        <title>Genomic analysis of oceanic cyanobacterial myoviruses compared with T4-like myoviruses from diverse hosts and environments.</title>
        <authorList>
            <person name="Sullivan M.B."/>
            <person name="Huang K.H."/>
            <person name="Ignacio-Espinoza J.C."/>
            <person name="Berlin A.M."/>
            <person name="Kelly L."/>
            <person name="Weigele P.R."/>
            <person name="DeFrancesco A.S."/>
            <person name="Kern S.E."/>
            <person name="Thompson L.R."/>
            <person name="Young S."/>
            <person name="Yandava C."/>
            <person name="Fu R."/>
            <person name="Krastins B."/>
            <person name="Chase M."/>
            <person name="Sarracino D."/>
            <person name="Osburne M.S."/>
            <person name="Henn M.R."/>
            <person name="Chisholm S.W."/>
        </authorList>
    </citation>
    <scope>NUCLEOTIDE SEQUENCE [LARGE SCALE GENOMIC DNA]</scope>
    <source>
        <strain evidence="1">6501-1</strain>
    </source>
</reference>
<dbReference type="KEGG" id="vg:10327422"/>
<evidence type="ECO:0000313" key="1">
    <source>
        <dbReference type="EMBL" id="ADO97144.1"/>
    </source>
</evidence>
<sequence length="54" mass="6339">MPRGRLSKVDILAKVLKMKHKLGEGEYDHQDHEFREGYDHALNKVLDIINEYST</sequence>
<dbReference type="EMBL" id="GU071094">
    <property type="protein sequence ID" value="ADO97144.1"/>
    <property type="molecule type" value="Genomic_DNA"/>
</dbReference>
<dbReference type="Proteomes" id="UP000006523">
    <property type="component" value="Segment"/>
</dbReference>